<accession>A0AAV8SIC9</accession>
<feature type="repeat" description="PPR" evidence="2">
    <location>
        <begin position="367"/>
        <end position="401"/>
    </location>
</feature>
<feature type="repeat" description="PPR" evidence="2">
    <location>
        <begin position="260"/>
        <end position="294"/>
    </location>
</feature>
<evidence type="ECO:0000313" key="4">
    <source>
        <dbReference type="Proteomes" id="UP001159364"/>
    </source>
</evidence>
<dbReference type="InterPro" id="IPR011990">
    <property type="entry name" value="TPR-like_helical_dom_sf"/>
</dbReference>
<evidence type="ECO:0000256" key="1">
    <source>
        <dbReference type="ARBA" id="ARBA00022737"/>
    </source>
</evidence>
<name>A0AAV8SIC9_9ROSI</name>
<dbReference type="GO" id="GO:0008380">
    <property type="term" value="P:RNA splicing"/>
    <property type="evidence" value="ECO:0007669"/>
    <property type="project" value="InterPro"/>
</dbReference>
<keyword evidence="4" id="KW-1185">Reference proteome</keyword>
<dbReference type="EMBL" id="JAIWQS010000010">
    <property type="protein sequence ID" value="KAJ8752017.1"/>
    <property type="molecule type" value="Genomic_DNA"/>
</dbReference>
<feature type="repeat" description="PPR" evidence="2">
    <location>
        <begin position="508"/>
        <end position="542"/>
    </location>
</feature>
<evidence type="ECO:0008006" key="5">
    <source>
        <dbReference type="Google" id="ProtNLM"/>
    </source>
</evidence>
<gene>
    <name evidence="3" type="ORF">K2173_001043</name>
</gene>
<comment type="caution">
    <text evidence="3">The sequence shown here is derived from an EMBL/GenBank/DDBJ whole genome shotgun (WGS) entry which is preliminary data.</text>
</comment>
<organism evidence="3 4">
    <name type="scientific">Erythroxylum novogranatense</name>
    <dbReference type="NCBI Taxonomy" id="1862640"/>
    <lineage>
        <taxon>Eukaryota</taxon>
        <taxon>Viridiplantae</taxon>
        <taxon>Streptophyta</taxon>
        <taxon>Embryophyta</taxon>
        <taxon>Tracheophyta</taxon>
        <taxon>Spermatophyta</taxon>
        <taxon>Magnoliopsida</taxon>
        <taxon>eudicotyledons</taxon>
        <taxon>Gunneridae</taxon>
        <taxon>Pentapetalae</taxon>
        <taxon>rosids</taxon>
        <taxon>fabids</taxon>
        <taxon>Malpighiales</taxon>
        <taxon>Erythroxylaceae</taxon>
        <taxon>Erythroxylum</taxon>
    </lineage>
</organism>
<dbReference type="NCBIfam" id="TIGR00756">
    <property type="entry name" value="PPR"/>
    <property type="match status" value="3"/>
</dbReference>
<sequence length="626" mass="72323">MHRSGTILAFLRLLTKVSRPPLHGFTQVPHFWPLSPCSVPNQFGRYYVWNIHQKFCFSSKPNLVVDLLSINEWSPELKNELENLSPTVNHEIVVYVLKKLDKDPEKTWDFFTWASQRDGFRASSHLYSLLLRILVRKDSMKKFWIALTKMKEEGFYIDEETYLTILGILKNEKMINDSVALSHFYKRMLQENAMEGVVKNVVNSILEVEWSNEVEQKLRDMGIVLTDNFVIKVTKELRHFPLKALKFFNWIGSCENYEHSTVTYNAFARILGRSDSIEEFWGIIKEMKSAGHDMDIDTYIKISRQFQKSRLMENAVKLYEFMMDGPFKPSVQDCSILLRSISVGDNPNLDLVFRVANKCEAAGIDLSKAVYDGIHRSLTSAGEFDKAEEIIKVMRNAGFEPDNITYSQLIFGFCKARRLEEARKFLDNMEADGCIPDVKTWTVLIQGHFASNQFDQALMSFAKMMERNYTADADLAEVMLNGFLGQKRIDSAYTFLVEMINKIELRPWQSTYKLLIGKLIEVRKLEEAMNLLQLMKKHGYPPFAEPIVQHIAKFGTVEDANSFLKALSVKQCPSVTAYLHVFKSFFQEGRHSEAKDLLYKCPYHVRKHDEICKLFGSVKATRLAVV</sequence>
<dbReference type="Gene3D" id="1.25.40.10">
    <property type="entry name" value="Tetratricopeptide repeat domain"/>
    <property type="match status" value="4"/>
</dbReference>
<dbReference type="PANTHER" id="PTHR47003">
    <property type="entry name" value="OS01G0970900 PROTEIN"/>
    <property type="match status" value="1"/>
</dbReference>
<proteinExistence type="predicted"/>
<reference evidence="3 4" key="1">
    <citation type="submission" date="2021-09" db="EMBL/GenBank/DDBJ databases">
        <title>Genomic insights and catalytic innovation underlie evolution of tropane alkaloids biosynthesis.</title>
        <authorList>
            <person name="Wang Y.-J."/>
            <person name="Tian T."/>
            <person name="Huang J.-P."/>
            <person name="Huang S.-X."/>
        </authorList>
    </citation>
    <scope>NUCLEOTIDE SEQUENCE [LARGE SCALE GENOMIC DNA]</scope>
    <source>
        <strain evidence="3">KIB-2018</strain>
        <tissue evidence="3">Leaf</tissue>
    </source>
</reference>
<dbReference type="InterPro" id="IPR002885">
    <property type="entry name" value="PPR_rpt"/>
</dbReference>
<evidence type="ECO:0000256" key="2">
    <source>
        <dbReference type="PROSITE-ProRule" id="PRU00708"/>
    </source>
</evidence>
<dbReference type="InterPro" id="IPR044578">
    <property type="entry name" value="BIR6-like"/>
</dbReference>
<protein>
    <recommendedName>
        <fullName evidence="5">Pentatricopeptide repeat-containing protein</fullName>
    </recommendedName>
</protein>
<feature type="repeat" description="PPR" evidence="2">
    <location>
        <begin position="437"/>
        <end position="471"/>
    </location>
</feature>
<dbReference type="Proteomes" id="UP001159364">
    <property type="component" value="Linkage Group LG10"/>
</dbReference>
<dbReference type="PROSITE" id="PS51375">
    <property type="entry name" value="PPR"/>
    <property type="match status" value="5"/>
</dbReference>
<dbReference type="Pfam" id="PF12854">
    <property type="entry name" value="PPR_1"/>
    <property type="match status" value="1"/>
</dbReference>
<dbReference type="AlphaFoldDB" id="A0AAV8SIC9"/>
<keyword evidence="1" id="KW-0677">Repeat</keyword>
<dbReference type="Pfam" id="PF01535">
    <property type="entry name" value="PPR"/>
    <property type="match status" value="3"/>
</dbReference>
<feature type="repeat" description="PPR" evidence="2">
    <location>
        <begin position="402"/>
        <end position="436"/>
    </location>
</feature>
<dbReference type="PANTHER" id="PTHR47003:SF2">
    <property type="entry name" value="OS01G0970900 PROTEIN"/>
    <property type="match status" value="1"/>
</dbReference>
<evidence type="ECO:0000313" key="3">
    <source>
        <dbReference type="EMBL" id="KAJ8752017.1"/>
    </source>
</evidence>